<gene>
    <name evidence="7" type="ORF">M0R45_009738</name>
</gene>
<evidence type="ECO:0000256" key="2">
    <source>
        <dbReference type="ARBA" id="ARBA00022723"/>
    </source>
</evidence>
<reference evidence="7 8" key="1">
    <citation type="journal article" date="2023" name="G3 (Bethesda)">
        <title>A chromosome-length genome assembly and annotation of blackberry (Rubus argutus, cv. 'Hillquist').</title>
        <authorList>
            <person name="Bruna T."/>
            <person name="Aryal R."/>
            <person name="Dudchenko O."/>
            <person name="Sargent D.J."/>
            <person name="Mead D."/>
            <person name="Buti M."/>
            <person name="Cavallini A."/>
            <person name="Hytonen T."/>
            <person name="Andres J."/>
            <person name="Pham M."/>
            <person name="Weisz D."/>
            <person name="Mascagni F."/>
            <person name="Usai G."/>
            <person name="Natali L."/>
            <person name="Bassil N."/>
            <person name="Fernandez G.E."/>
            <person name="Lomsadze A."/>
            <person name="Armour M."/>
            <person name="Olukolu B."/>
            <person name="Poorten T."/>
            <person name="Britton C."/>
            <person name="Davik J."/>
            <person name="Ashrafi H."/>
            <person name="Aiden E.L."/>
            <person name="Borodovsky M."/>
            <person name="Worthington M."/>
        </authorList>
    </citation>
    <scope>NUCLEOTIDE SEQUENCE [LARGE SCALE GENOMIC DNA]</scope>
    <source>
        <strain evidence="7">PI 553951</strain>
    </source>
</reference>
<proteinExistence type="inferred from homology"/>
<dbReference type="InterPro" id="IPR027443">
    <property type="entry name" value="IPNS-like_sf"/>
</dbReference>
<dbReference type="GO" id="GO:0016491">
    <property type="term" value="F:oxidoreductase activity"/>
    <property type="evidence" value="ECO:0007669"/>
    <property type="project" value="UniProtKB-KW"/>
</dbReference>
<keyword evidence="8" id="KW-1185">Reference proteome</keyword>
<dbReference type="InterPro" id="IPR026992">
    <property type="entry name" value="DIOX_N"/>
</dbReference>
<evidence type="ECO:0000259" key="6">
    <source>
        <dbReference type="PROSITE" id="PS51471"/>
    </source>
</evidence>
<evidence type="ECO:0000313" key="7">
    <source>
        <dbReference type="EMBL" id="KAK9944158.1"/>
    </source>
</evidence>
<comment type="caution">
    <text evidence="7">The sequence shown here is derived from an EMBL/GenBank/DDBJ whole genome shotgun (WGS) entry which is preliminary data.</text>
</comment>
<dbReference type="PANTHER" id="PTHR47991">
    <property type="entry name" value="OXOGLUTARATE/IRON-DEPENDENT DIOXYGENASE"/>
    <property type="match status" value="1"/>
</dbReference>
<evidence type="ECO:0000256" key="3">
    <source>
        <dbReference type="ARBA" id="ARBA00022896"/>
    </source>
</evidence>
<organism evidence="7 8">
    <name type="scientific">Rubus argutus</name>
    <name type="common">Southern blackberry</name>
    <dbReference type="NCBI Taxonomy" id="59490"/>
    <lineage>
        <taxon>Eukaryota</taxon>
        <taxon>Viridiplantae</taxon>
        <taxon>Streptophyta</taxon>
        <taxon>Embryophyta</taxon>
        <taxon>Tracheophyta</taxon>
        <taxon>Spermatophyta</taxon>
        <taxon>Magnoliopsida</taxon>
        <taxon>eudicotyledons</taxon>
        <taxon>Gunneridae</taxon>
        <taxon>Pentapetalae</taxon>
        <taxon>rosids</taxon>
        <taxon>fabids</taxon>
        <taxon>Rosales</taxon>
        <taxon>Rosaceae</taxon>
        <taxon>Rosoideae</taxon>
        <taxon>Rosoideae incertae sedis</taxon>
        <taxon>Rubus</taxon>
    </lineage>
</organism>
<dbReference type="SUPFAM" id="SSF51197">
    <property type="entry name" value="Clavaminate synthase-like"/>
    <property type="match status" value="1"/>
</dbReference>
<evidence type="ECO:0000313" key="8">
    <source>
        <dbReference type="Proteomes" id="UP001457282"/>
    </source>
</evidence>
<dbReference type="GO" id="GO:0031418">
    <property type="term" value="F:L-ascorbic acid binding"/>
    <property type="evidence" value="ECO:0007669"/>
    <property type="project" value="UniProtKB-KW"/>
</dbReference>
<dbReference type="Gene3D" id="2.60.120.330">
    <property type="entry name" value="B-lactam Antibiotic, Isopenicillin N Synthase, Chain"/>
    <property type="match status" value="1"/>
</dbReference>
<dbReference type="Pfam" id="PF03171">
    <property type="entry name" value="2OG-FeII_Oxy"/>
    <property type="match status" value="1"/>
</dbReference>
<comment type="similarity">
    <text evidence="1 5">Belongs to the iron/ascorbate-dependent oxidoreductase family.</text>
</comment>
<evidence type="ECO:0000256" key="5">
    <source>
        <dbReference type="RuleBase" id="RU003682"/>
    </source>
</evidence>
<dbReference type="PROSITE" id="PS51471">
    <property type="entry name" value="FE2OG_OXY"/>
    <property type="match status" value="1"/>
</dbReference>
<dbReference type="Proteomes" id="UP001457282">
    <property type="component" value="Unassembled WGS sequence"/>
</dbReference>
<evidence type="ECO:0000256" key="1">
    <source>
        <dbReference type="ARBA" id="ARBA00008056"/>
    </source>
</evidence>
<dbReference type="GO" id="GO:0046872">
    <property type="term" value="F:metal ion binding"/>
    <property type="evidence" value="ECO:0007669"/>
    <property type="project" value="UniProtKB-KW"/>
</dbReference>
<sequence>MATETISPVLINQRPFDSKSSIISSHHSTFITKNPNDSTIVAVDNIEIPTVDYAVLFSDDLDKRSKALEHIDKVCEDFGFFYLVNHGVSDSMFEGVFKGISEFFNPTEIEDRKQYEKKHPTDRIRWGLRSSPGENREYLKVIAHPKYHCPTKPAGFSEAMEEYFKRLRVIVHGLGKAVSKAMGFEECYIEKAFKLDSGFDMSAMNLYPPNFRSKGSIGVPNHTDPGFFVSLIQDVNGGLQILSHNGEWINVNMPPNAIFINIGDHLEILTNGKYKSHVHRVVVDNNEVKRISVATLHGPSLDSFVCPAPEFVDEYHPPAYRGMTYKQSLEANGGDEIDVQSSIEQIRIE</sequence>
<name>A0AAW1Y8E0_RUBAR</name>
<keyword evidence="2 5" id="KW-0479">Metal-binding</keyword>
<evidence type="ECO:0000256" key="4">
    <source>
        <dbReference type="ARBA" id="ARBA00023004"/>
    </source>
</evidence>
<keyword evidence="3" id="KW-0847">Vitamin C</keyword>
<keyword evidence="5" id="KW-0560">Oxidoreductase</keyword>
<dbReference type="AlphaFoldDB" id="A0AAW1Y8E0"/>
<dbReference type="Pfam" id="PF14226">
    <property type="entry name" value="DIOX_N"/>
    <property type="match status" value="1"/>
</dbReference>
<dbReference type="InterPro" id="IPR044861">
    <property type="entry name" value="IPNS-like_FE2OG_OXY"/>
</dbReference>
<dbReference type="EMBL" id="JBEDUW010000002">
    <property type="protein sequence ID" value="KAK9944158.1"/>
    <property type="molecule type" value="Genomic_DNA"/>
</dbReference>
<dbReference type="InterPro" id="IPR005123">
    <property type="entry name" value="Oxoglu/Fe-dep_dioxygenase_dom"/>
</dbReference>
<accession>A0AAW1Y8E0</accession>
<keyword evidence="4 5" id="KW-0408">Iron</keyword>
<protein>
    <recommendedName>
        <fullName evidence="6">Fe2OG dioxygenase domain-containing protein</fullName>
    </recommendedName>
</protein>
<dbReference type="InterPro" id="IPR050295">
    <property type="entry name" value="Plant_2OG-oxidoreductases"/>
</dbReference>
<feature type="domain" description="Fe2OG dioxygenase" evidence="6">
    <location>
        <begin position="198"/>
        <end position="299"/>
    </location>
</feature>